<dbReference type="SUPFAM" id="SSF48371">
    <property type="entry name" value="ARM repeat"/>
    <property type="match status" value="1"/>
</dbReference>
<evidence type="ECO:0000256" key="3">
    <source>
        <dbReference type="ARBA" id="ARBA00012389"/>
    </source>
</evidence>
<dbReference type="EMBL" id="AP028654">
    <property type="protein sequence ID" value="BEP29761.1"/>
    <property type="molecule type" value="Genomic_DNA"/>
</dbReference>
<keyword evidence="5" id="KW-0808">Transferase</keyword>
<dbReference type="InterPro" id="IPR014729">
    <property type="entry name" value="Rossmann-like_a/b/a_fold"/>
</dbReference>
<dbReference type="InterPro" id="IPR004821">
    <property type="entry name" value="Cyt_trans-like"/>
</dbReference>
<evidence type="ECO:0000256" key="10">
    <source>
        <dbReference type="ARBA" id="ARBA00048721"/>
    </source>
</evidence>
<evidence type="ECO:0000256" key="6">
    <source>
        <dbReference type="ARBA" id="ARBA00022695"/>
    </source>
</evidence>
<dbReference type="RefSeq" id="WP_338535378.1">
    <property type="nucleotide sequence ID" value="NZ_AP028654.1"/>
</dbReference>
<keyword evidence="14" id="KW-1185">Reference proteome</keyword>
<protein>
    <recommendedName>
        <fullName evidence="3">nicotinate-nucleotide adenylyltransferase</fullName>
        <ecNumber evidence="3">2.7.7.18</ecNumber>
    </recommendedName>
</protein>
<keyword evidence="11" id="KW-0175">Coiled coil</keyword>
<sequence>MDNKINKKQVFKIVSKINKKITFSKFIKEYDIRALTITDFIHDDIFIDKFTEFLEKKDFHSSKIFDLFYDLFVTLGYEDSFDILESTYKFAVNLSFPGTIEINFSSSELSYINLLLKILKSFSELEKIYGEENWSTKFSIKFLSIEEEEQLESSLEYVRFKKYYCSDYVNEMMKLSQDLHGRTTLDHVSGVHYLSMKVARQLKTLKFPIDLGKVSGAAAGHDIGKYGCKKDELSRVAYYHYYYTGEWFKRHNITYIRNIAINHSTWDLELDNLQIEALLLIYADFRVKADSDRKMKFYTLDEAFDVILTKLDNVDEAKELRYRKVYNRLKDFEEFLLFFDVNIDVFNDNDVKEDTKKRRKYYSLIESEDIPIQTKFASIEHNIKVMFRLRDEESLNKLLEKARDVKNLIAQRGYIKILREYSTYLTHKQKLIAINYLYDIIVTVEEDIRESASNLIGKLIANFDEELRKEVPKGAIPELLEMTSLGLFEIYISKFLFPDHKIVDKHRVRIMSSAKRMLKSYFVELTDESKINTSLELLSNIYDVEMDNKKLGRHLLNSVSYFPIKNLDKDQRKIILDFIVQKVIGGNYEIRLLALEKLYIYANTFGKDIFDYVYLDIVFDKNRLKKKSSVELYSIFKSYRCLYDDYKDFENEIYSNIKSFSELYLSNLKTVTLEIVKKIQVEILLKTTIKYKTRDAFYTALHFCNLLKVSSKESVRNLAGRGLIELLPILSVEQKNDIVVELLRAIEMESYQVSRYIPDYLGKLMLFTKPKELNEIIDDFSIKIKKSNAQTGMLVLKTIGVAVQNYNGYSAEFNESNEKNELRLKKMLGILLNGFVSFLPSVTQTAFDVIGSDIFANANIDIEFKRKIFDLIEKKLLSLIITTNEKIDLVFFNNSAGLKHIYSFISEYNIKSGKLKLTKHDKIAFFPGAFDPFSLSHKQIATEIRDLGYVVYLAVDEFSWSKRTHPNLRRRDIIKMSVADELNIYTYPRDLIVNISNKTDLDNLRNTFKNDEVYIVVGSDVIVNASAYKNDEEKAIKSFAHIVFDRNNFEKSKEEIENYQSIFSKLPKNSIKLKLSSKYENISSTQIRNYIDENRDISELVDPLAQRYIYERGLYQREPLFKQVMTIKSVTIEIVKRPSLSLLEELATLLGNDFSKDFSKLKELTEFSDYRMIVIRSILNNRKVIGFSGFHWLRSSEIYSEFEDEYIENYIRDNSVGRILVIDGIYSSESSDDYSSEQIVLTETLAYALAKDYTYAVFKNKFSYKTKRSLINIMKNQGFIEKKGVKTKEDIFVVDMSAPCTLNLDLKSAIKEPYRNSSRMLKVVTKTRNRLQEALTNLYAGNLVISFERTMLYENLIKKICDENKMPTTPLKPKIVGEAMCVPFGAIFKRWILPNTATKAFHAEKYFKPDLTKYKIDSYPYYLDIENQVKTLKSFNKPIMLVDDILNKGYRIKALNPLFKKYDVDFKKFFVGIMSGRGKALMEKENIEVDSAYYIPRLKVWFNEAKVYPFIGGDGVMKKVLPNRNIIPSINLLLPYSFPAYIKGASKESIFKLSEVALENAIDILNALEEEYQDINNKMLTLGQLGEVVITPRFPDKGENISLDFDVKASEYLKTDLEHLRRLKSMFLMGEYK</sequence>
<keyword evidence="8" id="KW-0067">ATP-binding</keyword>
<dbReference type="Gene3D" id="3.40.50.620">
    <property type="entry name" value="HUPs"/>
    <property type="match status" value="1"/>
</dbReference>
<comment type="catalytic activity">
    <reaction evidence="10">
        <text>nicotinate beta-D-ribonucleotide + ATP + H(+) = deamido-NAD(+) + diphosphate</text>
        <dbReference type="Rhea" id="RHEA:22860"/>
        <dbReference type="ChEBI" id="CHEBI:15378"/>
        <dbReference type="ChEBI" id="CHEBI:30616"/>
        <dbReference type="ChEBI" id="CHEBI:33019"/>
        <dbReference type="ChEBI" id="CHEBI:57502"/>
        <dbReference type="ChEBI" id="CHEBI:58437"/>
        <dbReference type="EC" id="2.7.7.18"/>
    </reaction>
</comment>
<dbReference type="InterPro" id="IPR016024">
    <property type="entry name" value="ARM-type_fold"/>
</dbReference>
<evidence type="ECO:0000259" key="12">
    <source>
        <dbReference type="Pfam" id="PF01467"/>
    </source>
</evidence>
<evidence type="ECO:0000256" key="5">
    <source>
        <dbReference type="ARBA" id="ARBA00022679"/>
    </source>
</evidence>
<evidence type="ECO:0000256" key="4">
    <source>
        <dbReference type="ARBA" id="ARBA00022642"/>
    </source>
</evidence>
<dbReference type="GO" id="GO:0009435">
    <property type="term" value="P:NAD+ biosynthetic process"/>
    <property type="evidence" value="ECO:0007669"/>
    <property type="project" value="InterPro"/>
</dbReference>
<dbReference type="SUPFAM" id="SSF52374">
    <property type="entry name" value="Nucleotidylyl transferase"/>
    <property type="match status" value="1"/>
</dbReference>
<feature type="coiled-coil region" evidence="11">
    <location>
        <begin position="1558"/>
        <end position="1585"/>
    </location>
</feature>
<reference evidence="13 14" key="1">
    <citation type="submission" date="2023-08" db="EMBL/GenBank/DDBJ databases">
        <title>Helicovermis profunda gen. nov., sp. nov., a novel mesophilic, fermentative bacterium within the Bacillota from a deep-sea hydrothermal vent chimney.</title>
        <authorList>
            <person name="Miyazaki U."/>
            <person name="Mizutani D."/>
            <person name="Hashimoto Y."/>
            <person name="Tame A."/>
            <person name="Sawayama S."/>
            <person name="Miyazaki J."/>
            <person name="Takai K."/>
            <person name="Nakagawa S."/>
        </authorList>
    </citation>
    <scope>NUCLEOTIDE SEQUENCE [LARGE SCALE GENOMIC DNA]</scope>
    <source>
        <strain evidence="13 14">S502</strain>
    </source>
</reference>
<dbReference type="PANTHER" id="PTHR39321">
    <property type="entry name" value="NICOTINATE-NUCLEOTIDE ADENYLYLTRANSFERASE-RELATED"/>
    <property type="match status" value="1"/>
</dbReference>
<dbReference type="Pfam" id="PF01467">
    <property type="entry name" value="CTP_transf_like"/>
    <property type="match status" value="1"/>
</dbReference>
<evidence type="ECO:0000313" key="14">
    <source>
        <dbReference type="Proteomes" id="UP001321786"/>
    </source>
</evidence>
<dbReference type="KEGG" id="hprf:HLPR_20920"/>
<evidence type="ECO:0000256" key="2">
    <source>
        <dbReference type="ARBA" id="ARBA00005019"/>
    </source>
</evidence>
<dbReference type="PANTHER" id="PTHR39321:SF3">
    <property type="entry name" value="PHOSPHOPANTETHEINE ADENYLYLTRANSFERASE"/>
    <property type="match status" value="1"/>
</dbReference>
<name>A0AAU9E506_9FIRM</name>
<keyword evidence="9" id="KW-0520">NAD</keyword>
<evidence type="ECO:0000256" key="8">
    <source>
        <dbReference type="ARBA" id="ARBA00022840"/>
    </source>
</evidence>
<dbReference type="GO" id="GO:0005524">
    <property type="term" value="F:ATP binding"/>
    <property type="evidence" value="ECO:0007669"/>
    <property type="project" value="UniProtKB-KW"/>
</dbReference>
<keyword evidence="7" id="KW-0547">Nucleotide-binding</keyword>
<evidence type="ECO:0000256" key="9">
    <source>
        <dbReference type="ARBA" id="ARBA00023027"/>
    </source>
</evidence>
<comment type="function">
    <text evidence="1">Catalyzes the reversible adenylation of nicotinate mononucleotide (NaMN) to nicotinic acid adenine dinucleotide (NaAD).</text>
</comment>
<proteinExistence type="predicted"/>
<dbReference type="GO" id="GO:0004515">
    <property type="term" value="F:nicotinate-nucleotide adenylyltransferase activity"/>
    <property type="evidence" value="ECO:0007669"/>
    <property type="project" value="UniProtKB-EC"/>
</dbReference>
<dbReference type="InterPro" id="IPR005248">
    <property type="entry name" value="NadD/NMNAT"/>
</dbReference>
<evidence type="ECO:0000256" key="11">
    <source>
        <dbReference type="SAM" id="Coils"/>
    </source>
</evidence>
<feature type="domain" description="Cytidyltransferase-like" evidence="12">
    <location>
        <begin position="925"/>
        <end position="1089"/>
    </location>
</feature>
<organism evidence="13 14">
    <name type="scientific">Helicovermis profundi</name>
    <dbReference type="NCBI Taxonomy" id="3065157"/>
    <lineage>
        <taxon>Bacteria</taxon>
        <taxon>Bacillati</taxon>
        <taxon>Bacillota</taxon>
        <taxon>Clostridia</taxon>
        <taxon>Helicovermis</taxon>
    </lineage>
</organism>
<evidence type="ECO:0000256" key="7">
    <source>
        <dbReference type="ARBA" id="ARBA00022741"/>
    </source>
</evidence>
<evidence type="ECO:0000256" key="1">
    <source>
        <dbReference type="ARBA" id="ARBA00002324"/>
    </source>
</evidence>
<keyword evidence="6" id="KW-0548">Nucleotidyltransferase</keyword>
<dbReference type="Proteomes" id="UP001321786">
    <property type="component" value="Chromosome"/>
</dbReference>
<dbReference type="EC" id="2.7.7.18" evidence="3"/>
<evidence type="ECO:0000313" key="13">
    <source>
        <dbReference type="EMBL" id="BEP29761.1"/>
    </source>
</evidence>
<dbReference type="SUPFAM" id="SSF109604">
    <property type="entry name" value="HD-domain/PDEase-like"/>
    <property type="match status" value="1"/>
</dbReference>
<keyword evidence="4" id="KW-0662">Pyridine nucleotide biosynthesis</keyword>
<gene>
    <name evidence="13" type="ORF">HLPR_20920</name>
</gene>
<comment type="pathway">
    <text evidence="2">Cofactor biosynthesis; NAD(+) biosynthesis; deamido-NAD(+) from nicotinate D-ribonucleotide: step 1/1.</text>
</comment>
<accession>A0AAU9E506</accession>